<dbReference type="Pfam" id="PF00700">
    <property type="entry name" value="Flagellin_C"/>
    <property type="match status" value="1"/>
</dbReference>
<gene>
    <name evidence="5" type="ORF">L2W31_03995</name>
</gene>
<keyword evidence="5" id="KW-0969">Cilium</keyword>
<sequence length="126" mass="13621">LQIGANEKEDMGISMGDMGARALGVDSIVVTDRESAARSITVIDNAIDSVSTQRSALGAYQNRLDHTINNLTVASQNLTSAESRIRDLDMAKEMMNFTKLNILSQAGTNMLAQANQLPQNVLSLLR</sequence>
<evidence type="ECO:0000313" key="5">
    <source>
        <dbReference type="EMBL" id="MCF4144479.1"/>
    </source>
</evidence>
<evidence type="ECO:0000256" key="2">
    <source>
        <dbReference type="ARBA" id="ARBA00005709"/>
    </source>
</evidence>
<comment type="subcellular location">
    <subcellularLocation>
        <location evidence="1">Bacterial flagellum</location>
    </subcellularLocation>
</comment>
<feature type="non-terminal residue" evidence="5">
    <location>
        <position position="1"/>
    </location>
</feature>
<dbReference type="InterPro" id="IPR046358">
    <property type="entry name" value="Flagellin_C"/>
</dbReference>
<comment type="similarity">
    <text evidence="2">Belongs to the bacterial flagellin family.</text>
</comment>
<feature type="domain" description="Flagellin C-terminal" evidence="4">
    <location>
        <begin position="40"/>
        <end position="125"/>
    </location>
</feature>
<dbReference type="EMBL" id="JAKGUF010000003">
    <property type="protein sequence ID" value="MCF4144479.1"/>
    <property type="molecule type" value="Genomic_DNA"/>
</dbReference>
<keyword evidence="5" id="KW-0966">Cell projection</keyword>
<evidence type="ECO:0000313" key="6">
    <source>
        <dbReference type="Proteomes" id="UP001200932"/>
    </source>
</evidence>
<proteinExistence type="inferred from homology"/>
<dbReference type="InterPro" id="IPR001492">
    <property type="entry name" value="Flagellin"/>
</dbReference>
<dbReference type="PANTHER" id="PTHR42792:SF2">
    <property type="entry name" value="FLAGELLIN"/>
    <property type="match status" value="1"/>
</dbReference>
<dbReference type="Proteomes" id="UP001200932">
    <property type="component" value="Unassembled WGS sequence"/>
</dbReference>
<evidence type="ECO:0000259" key="4">
    <source>
        <dbReference type="Pfam" id="PF00700"/>
    </source>
</evidence>
<dbReference type="Gene3D" id="1.20.1330.10">
    <property type="entry name" value="f41 fragment of flagellin, N-terminal domain"/>
    <property type="match status" value="1"/>
</dbReference>
<keyword evidence="5" id="KW-0282">Flagellum</keyword>
<protein>
    <submittedName>
        <fullName evidence="5">Flagellin</fullName>
    </submittedName>
</protein>
<comment type="caution">
    <text evidence="5">The sequence shown here is derived from an EMBL/GenBank/DDBJ whole genome shotgun (WGS) entry which is preliminary data.</text>
</comment>
<accession>A0ABS9ETB2</accession>
<dbReference type="Gene3D" id="6.10.10.10">
    <property type="entry name" value="Flagellar export chaperone, C-terminal domain"/>
    <property type="match status" value="1"/>
</dbReference>
<reference evidence="5 6" key="1">
    <citation type="submission" date="2022-01" db="EMBL/GenBank/DDBJ databases">
        <title>Dethiosulfovibrio faecalis sp. nov., a novel proteolytic, non-sulfur-reducing bacterium isolated from a marine aquaculture solid waste bioreactor.</title>
        <authorList>
            <person name="Grabowski S."/>
            <person name="Apolinario E."/>
            <person name="Schneider N."/>
            <person name="Marshall C.W."/>
            <person name="Sowers K.R."/>
        </authorList>
    </citation>
    <scope>NUCLEOTIDE SEQUENCE [LARGE SCALE GENOMIC DNA]</scope>
    <source>
        <strain evidence="5 6">DSM 12590</strain>
    </source>
</reference>
<evidence type="ECO:0000256" key="3">
    <source>
        <dbReference type="ARBA" id="ARBA00023143"/>
    </source>
</evidence>
<name>A0ABS9ETB2_9BACT</name>
<dbReference type="RefSeq" id="WP_268906465.1">
    <property type="nucleotide sequence ID" value="NZ_JAKGUF010000003.1"/>
</dbReference>
<organism evidence="5 6">
    <name type="scientific">Dethiosulfovibrio acidaminovorans</name>
    <dbReference type="NCBI Taxonomy" id="133535"/>
    <lineage>
        <taxon>Bacteria</taxon>
        <taxon>Thermotogati</taxon>
        <taxon>Synergistota</taxon>
        <taxon>Synergistia</taxon>
        <taxon>Synergistales</taxon>
        <taxon>Dethiosulfovibrionaceae</taxon>
        <taxon>Dethiosulfovibrio</taxon>
    </lineage>
</organism>
<keyword evidence="6" id="KW-1185">Reference proteome</keyword>
<keyword evidence="3" id="KW-0975">Bacterial flagellum</keyword>
<dbReference type="InterPro" id="IPR042187">
    <property type="entry name" value="Flagellin_C_sub2"/>
</dbReference>
<dbReference type="SUPFAM" id="SSF64518">
    <property type="entry name" value="Phase 1 flagellin"/>
    <property type="match status" value="1"/>
</dbReference>
<dbReference type="PANTHER" id="PTHR42792">
    <property type="entry name" value="FLAGELLIN"/>
    <property type="match status" value="1"/>
</dbReference>
<evidence type="ECO:0000256" key="1">
    <source>
        <dbReference type="ARBA" id="ARBA00004365"/>
    </source>
</evidence>